<feature type="region of interest" description="Disordered" evidence="9">
    <location>
        <begin position="208"/>
        <end position="260"/>
    </location>
</feature>
<keyword evidence="4" id="KW-0256">Endoplasmic reticulum</keyword>
<evidence type="ECO:0000256" key="6">
    <source>
        <dbReference type="ARBA" id="ARBA00023136"/>
    </source>
</evidence>
<evidence type="ECO:0000256" key="7">
    <source>
        <dbReference type="ARBA" id="ARBA00037565"/>
    </source>
</evidence>
<evidence type="ECO:0000313" key="13">
    <source>
        <dbReference type="Proteomes" id="UP000629468"/>
    </source>
</evidence>
<dbReference type="OMA" id="YQEEWIP"/>
<evidence type="ECO:0000256" key="5">
    <source>
        <dbReference type="ARBA" id="ARBA00022989"/>
    </source>
</evidence>
<evidence type="ECO:0000313" key="12">
    <source>
        <dbReference type="EMBL" id="KAF7773408.1"/>
    </source>
</evidence>
<dbReference type="InterPro" id="IPR005595">
    <property type="entry name" value="TRAP_alpha"/>
</dbReference>
<keyword evidence="6 10" id="KW-0472">Membrane</keyword>
<keyword evidence="5 10" id="KW-1133">Transmembrane helix</keyword>
<evidence type="ECO:0000256" key="9">
    <source>
        <dbReference type="SAM" id="MobiDB-lite"/>
    </source>
</evidence>
<organism evidence="12 13">
    <name type="scientific">Agaricus bisporus var. burnettii</name>
    <dbReference type="NCBI Taxonomy" id="192524"/>
    <lineage>
        <taxon>Eukaryota</taxon>
        <taxon>Fungi</taxon>
        <taxon>Dikarya</taxon>
        <taxon>Basidiomycota</taxon>
        <taxon>Agaricomycotina</taxon>
        <taxon>Agaricomycetes</taxon>
        <taxon>Agaricomycetidae</taxon>
        <taxon>Agaricales</taxon>
        <taxon>Agaricineae</taxon>
        <taxon>Agaricaceae</taxon>
        <taxon>Agaricus</taxon>
    </lineage>
</organism>
<comment type="caution">
    <text evidence="12">The sequence shown here is derived from an EMBL/GenBank/DDBJ whole genome shotgun (WGS) entry which is preliminary data.</text>
</comment>
<reference evidence="12 13" key="1">
    <citation type="journal article" name="Sci. Rep.">
        <title>Telomere-to-telomere assembled and centromere annotated genomes of the two main subspecies of the button mushroom Agaricus bisporus reveal especially polymorphic chromosome ends.</title>
        <authorList>
            <person name="Sonnenberg A.S.M."/>
            <person name="Sedaghat-Telgerd N."/>
            <person name="Lavrijssen B."/>
            <person name="Ohm R.A."/>
            <person name="Hendrickx P.M."/>
            <person name="Scholtmeijer K."/>
            <person name="Baars J.J.P."/>
            <person name="van Peer A."/>
        </authorList>
    </citation>
    <scope>NUCLEOTIDE SEQUENCE [LARGE SCALE GENOMIC DNA]</scope>
    <source>
        <strain evidence="12 13">H119_p4</strain>
    </source>
</reference>
<evidence type="ECO:0000256" key="3">
    <source>
        <dbReference type="ARBA" id="ARBA00022729"/>
    </source>
</evidence>
<proteinExistence type="inferred from homology"/>
<comment type="similarity">
    <text evidence="8">Belongs to the IRC22 family.</text>
</comment>
<dbReference type="PANTHER" id="PTHR12924:SF0">
    <property type="entry name" value="TRANSLOCON-ASSOCIATED PROTEIN SUBUNIT ALPHA"/>
    <property type="match status" value="1"/>
</dbReference>
<dbReference type="Pfam" id="PF03896">
    <property type="entry name" value="TRAP_alpha"/>
    <property type="match status" value="1"/>
</dbReference>
<evidence type="ECO:0000256" key="4">
    <source>
        <dbReference type="ARBA" id="ARBA00022824"/>
    </source>
</evidence>
<gene>
    <name evidence="12" type="ORF">Agabi119p4_5575</name>
</gene>
<sequence length="260" mass="28633">MRFVRLSSTILSLAILATSVAAVEVIQNVEITEPEVVATAAFAESNPFHQIVNGEKNTLTLSVENKSDRNVTLVAIAGSLHHPDTDVLIKNLTSLNYNMPLIENFNINLPYMFYSEFKPGEARLNVWLEHAVEDQKYRVQVYDSIVTIVEPEISWLDWKMWSTYLVVAGLLGGLSYFAYMTFVPQPKKRSKKAAPVVSAPVGTVTATGSGGYQEEWIPEHHLRKGKKTKQTGGVTSGTSADEMSGADASGTEGKKRKGRK</sequence>
<dbReference type="PANTHER" id="PTHR12924">
    <property type="entry name" value="TRANSLOCON-ASSOCIATED PROTEIN, ALPHA SUBUNIT"/>
    <property type="match status" value="1"/>
</dbReference>
<evidence type="ECO:0008006" key="14">
    <source>
        <dbReference type="Google" id="ProtNLM"/>
    </source>
</evidence>
<accession>A0A8H7F1Z4</accession>
<evidence type="ECO:0000256" key="11">
    <source>
        <dbReference type="SAM" id="SignalP"/>
    </source>
</evidence>
<feature type="signal peptide" evidence="11">
    <location>
        <begin position="1"/>
        <end position="22"/>
    </location>
</feature>
<feature type="transmembrane region" description="Helical" evidence="10">
    <location>
        <begin position="161"/>
        <end position="182"/>
    </location>
</feature>
<comment type="subcellular location">
    <subcellularLocation>
        <location evidence="1">Endoplasmic reticulum membrane</location>
        <topology evidence="1">Single-pass type I membrane protein</topology>
    </subcellularLocation>
</comment>
<dbReference type="GO" id="GO:0005789">
    <property type="term" value="C:endoplasmic reticulum membrane"/>
    <property type="evidence" value="ECO:0007669"/>
    <property type="project" value="UniProtKB-SubCell"/>
</dbReference>
<feature type="chain" id="PRO_5034477704" description="Translocon-associated protein subunit alpha" evidence="11">
    <location>
        <begin position="23"/>
        <end position="260"/>
    </location>
</feature>
<evidence type="ECO:0000256" key="8">
    <source>
        <dbReference type="ARBA" id="ARBA00038311"/>
    </source>
</evidence>
<name>A0A8H7F1Z4_AGABI</name>
<keyword evidence="3 11" id="KW-0732">Signal</keyword>
<evidence type="ECO:0000256" key="2">
    <source>
        <dbReference type="ARBA" id="ARBA00022692"/>
    </source>
</evidence>
<dbReference type="AlphaFoldDB" id="A0A8H7F1Z4"/>
<evidence type="ECO:0000256" key="10">
    <source>
        <dbReference type="SAM" id="Phobius"/>
    </source>
</evidence>
<dbReference type="Proteomes" id="UP000629468">
    <property type="component" value="Unassembled WGS sequence"/>
</dbReference>
<keyword evidence="2 10" id="KW-0812">Transmembrane</keyword>
<comment type="function">
    <text evidence="7">Is probably involved in a pathway contributing to genomic integrity.</text>
</comment>
<dbReference type="EMBL" id="JABXXO010000007">
    <property type="protein sequence ID" value="KAF7773408.1"/>
    <property type="molecule type" value="Genomic_DNA"/>
</dbReference>
<evidence type="ECO:0000256" key="1">
    <source>
        <dbReference type="ARBA" id="ARBA00004115"/>
    </source>
</evidence>
<protein>
    <recommendedName>
        <fullName evidence="14">Translocon-associated protein subunit alpha</fullName>
    </recommendedName>
</protein>